<accession>A0ABQ8TKQ0</accession>
<evidence type="ECO:0000256" key="1">
    <source>
        <dbReference type="SAM" id="MobiDB-lite"/>
    </source>
</evidence>
<reference evidence="2 3" key="1">
    <citation type="journal article" date="2022" name="Allergy">
        <title>Genome assembly and annotation of Periplaneta americana reveal a comprehensive cockroach allergen profile.</title>
        <authorList>
            <person name="Wang L."/>
            <person name="Xiong Q."/>
            <person name="Saelim N."/>
            <person name="Wang L."/>
            <person name="Nong W."/>
            <person name="Wan A.T."/>
            <person name="Shi M."/>
            <person name="Liu X."/>
            <person name="Cao Q."/>
            <person name="Hui J.H.L."/>
            <person name="Sookrung N."/>
            <person name="Leung T.F."/>
            <person name="Tungtrongchitr A."/>
            <person name="Tsui S.K.W."/>
        </authorList>
    </citation>
    <scope>NUCLEOTIDE SEQUENCE [LARGE SCALE GENOMIC DNA]</scope>
    <source>
        <strain evidence="2">PWHHKU_190912</strain>
    </source>
</reference>
<evidence type="ECO:0000313" key="2">
    <source>
        <dbReference type="EMBL" id="KAJ4446433.1"/>
    </source>
</evidence>
<gene>
    <name evidence="2" type="ORF">ANN_13129</name>
</gene>
<dbReference type="Proteomes" id="UP001148838">
    <property type="component" value="Unassembled WGS sequence"/>
</dbReference>
<name>A0ABQ8TKQ0_PERAM</name>
<dbReference type="EMBL" id="JAJSOF020000009">
    <property type="protein sequence ID" value="KAJ4446433.1"/>
    <property type="molecule type" value="Genomic_DNA"/>
</dbReference>
<feature type="region of interest" description="Disordered" evidence="1">
    <location>
        <begin position="35"/>
        <end position="58"/>
    </location>
</feature>
<sequence>MKPRKVLAFKAMQFETDDIPVIEASTIEPVIEEIPEPNRPNTVNPEKGAVASGSQDSLESLPTDAATLAPKLQISLGEIFSYTKQNFSRKKCK</sequence>
<organism evidence="2 3">
    <name type="scientific">Periplaneta americana</name>
    <name type="common">American cockroach</name>
    <name type="synonym">Blatta americana</name>
    <dbReference type="NCBI Taxonomy" id="6978"/>
    <lineage>
        <taxon>Eukaryota</taxon>
        <taxon>Metazoa</taxon>
        <taxon>Ecdysozoa</taxon>
        <taxon>Arthropoda</taxon>
        <taxon>Hexapoda</taxon>
        <taxon>Insecta</taxon>
        <taxon>Pterygota</taxon>
        <taxon>Neoptera</taxon>
        <taxon>Polyneoptera</taxon>
        <taxon>Dictyoptera</taxon>
        <taxon>Blattodea</taxon>
        <taxon>Blattoidea</taxon>
        <taxon>Blattidae</taxon>
        <taxon>Blattinae</taxon>
        <taxon>Periplaneta</taxon>
    </lineage>
</organism>
<protein>
    <submittedName>
        <fullName evidence="2">Uncharacterized protein</fullName>
    </submittedName>
</protein>
<keyword evidence="3" id="KW-1185">Reference proteome</keyword>
<proteinExistence type="predicted"/>
<comment type="caution">
    <text evidence="2">The sequence shown here is derived from an EMBL/GenBank/DDBJ whole genome shotgun (WGS) entry which is preliminary data.</text>
</comment>
<evidence type="ECO:0000313" key="3">
    <source>
        <dbReference type="Proteomes" id="UP001148838"/>
    </source>
</evidence>